<evidence type="ECO:0000256" key="1">
    <source>
        <dbReference type="SAM" id="Phobius"/>
    </source>
</evidence>
<dbReference type="Proteomes" id="UP000008177">
    <property type="component" value="Unplaced contigs"/>
</dbReference>
<keyword evidence="1" id="KW-1133">Transmembrane helix</keyword>
<accession>G2YPE0</accession>
<dbReference type="InterPro" id="IPR018803">
    <property type="entry name" value="Ish1/Msc1-like"/>
</dbReference>
<keyword evidence="1" id="KW-0472">Membrane</keyword>
<sequence>MPTPLDRALSSKNAVLAFTGIVTAAAAWSIWGTDMFPKEEDPTGDPETWSREELRRWLAARDLHPQHKDTKEQLLERVKANLRVPRKS</sequence>
<keyword evidence="1" id="KW-0812">Transmembrane</keyword>
<dbReference type="HOGENOM" id="CLU_173507_0_0_1"/>
<dbReference type="InParanoid" id="G2YPE0"/>
<dbReference type="AlphaFoldDB" id="G2YPE0"/>
<feature type="transmembrane region" description="Helical" evidence="1">
    <location>
        <begin position="14"/>
        <end position="31"/>
    </location>
</feature>
<evidence type="ECO:0008006" key="4">
    <source>
        <dbReference type="Google" id="ProtNLM"/>
    </source>
</evidence>
<name>G2YPE0_BOTF4</name>
<dbReference type="OrthoDB" id="5341873at2759"/>
<reference evidence="3" key="1">
    <citation type="journal article" date="2011" name="PLoS Genet.">
        <title>Genomic analysis of the necrotrophic fungal pathogens Sclerotinia sclerotiorum and Botrytis cinerea.</title>
        <authorList>
            <person name="Amselem J."/>
            <person name="Cuomo C.A."/>
            <person name="van Kan J.A."/>
            <person name="Viaud M."/>
            <person name="Benito E.P."/>
            <person name="Couloux A."/>
            <person name="Coutinho P.M."/>
            <person name="de Vries R.P."/>
            <person name="Dyer P.S."/>
            <person name="Fillinger S."/>
            <person name="Fournier E."/>
            <person name="Gout L."/>
            <person name="Hahn M."/>
            <person name="Kohn L."/>
            <person name="Lapalu N."/>
            <person name="Plummer K.M."/>
            <person name="Pradier J.M."/>
            <person name="Quevillon E."/>
            <person name="Sharon A."/>
            <person name="Simon A."/>
            <person name="ten Have A."/>
            <person name="Tudzynski B."/>
            <person name="Tudzynski P."/>
            <person name="Wincker P."/>
            <person name="Andrew M."/>
            <person name="Anthouard V."/>
            <person name="Beever R.E."/>
            <person name="Beffa R."/>
            <person name="Benoit I."/>
            <person name="Bouzid O."/>
            <person name="Brault B."/>
            <person name="Chen Z."/>
            <person name="Choquer M."/>
            <person name="Collemare J."/>
            <person name="Cotton P."/>
            <person name="Danchin E.G."/>
            <person name="Da Silva C."/>
            <person name="Gautier A."/>
            <person name="Giraud C."/>
            <person name="Giraud T."/>
            <person name="Gonzalez C."/>
            <person name="Grossetete S."/>
            <person name="Guldener U."/>
            <person name="Henrissat B."/>
            <person name="Howlett B.J."/>
            <person name="Kodira C."/>
            <person name="Kretschmer M."/>
            <person name="Lappartient A."/>
            <person name="Leroch M."/>
            <person name="Levis C."/>
            <person name="Mauceli E."/>
            <person name="Neuveglise C."/>
            <person name="Oeser B."/>
            <person name="Pearson M."/>
            <person name="Poulain J."/>
            <person name="Poussereau N."/>
            <person name="Quesneville H."/>
            <person name="Rascle C."/>
            <person name="Schumacher J."/>
            <person name="Segurens B."/>
            <person name="Sexton A."/>
            <person name="Silva E."/>
            <person name="Sirven C."/>
            <person name="Soanes D.M."/>
            <person name="Talbot N.J."/>
            <person name="Templeton M."/>
            <person name="Yandava C."/>
            <person name="Yarden O."/>
            <person name="Zeng Q."/>
            <person name="Rollins J.A."/>
            <person name="Lebrun M.H."/>
            <person name="Dickman M."/>
        </authorList>
    </citation>
    <scope>NUCLEOTIDE SEQUENCE [LARGE SCALE GENOMIC DNA]</scope>
    <source>
        <strain evidence="3">T4</strain>
    </source>
</reference>
<evidence type="ECO:0000313" key="2">
    <source>
        <dbReference type="EMBL" id="CCD53488.1"/>
    </source>
</evidence>
<dbReference type="Pfam" id="PF10281">
    <property type="entry name" value="Ish1"/>
    <property type="match status" value="1"/>
</dbReference>
<proteinExistence type="predicted"/>
<dbReference type="EMBL" id="FQ790347">
    <property type="protein sequence ID" value="CCD53488.1"/>
    <property type="molecule type" value="Genomic_DNA"/>
</dbReference>
<evidence type="ECO:0000313" key="3">
    <source>
        <dbReference type="Proteomes" id="UP000008177"/>
    </source>
</evidence>
<gene>
    <name evidence="2" type="ORF">BofuT4_uP135330.1</name>
</gene>
<protein>
    <recommendedName>
        <fullName evidence="4">STE24 endopeptidase</fullName>
    </recommendedName>
</protein>
<organism evidence="2 3">
    <name type="scientific">Botryotinia fuckeliana (strain T4)</name>
    <name type="common">Noble rot fungus</name>
    <name type="synonym">Botrytis cinerea</name>
    <dbReference type="NCBI Taxonomy" id="999810"/>
    <lineage>
        <taxon>Eukaryota</taxon>
        <taxon>Fungi</taxon>
        <taxon>Dikarya</taxon>
        <taxon>Ascomycota</taxon>
        <taxon>Pezizomycotina</taxon>
        <taxon>Leotiomycetes</taxon>
        <taxon>Helotiales</taxon>
        <taxon>Sclerotiniaceae</taxon>
        <taxon>Botrytis</taxon>
    </lineage>
</organism>